<dbReference type="InterPro" id="IPR000305">
    <property type="entry name" value="GIY-YIG_endonuc"/>
</dbReference>
<reference evidence="2" key="1">
    <citation type="journal article" date="2020" name="Nature">
        <title>Giant virus diversity and host interactions through global metagenomics.</title>
        <authorList>
            <person name="Schulz F."/>
            <person name="Roux S."/>
            <person name="Paez-Espino D."/>
            <person name="Jungbluth S."/>
            <person name="Walsh D.A."/>
            <person name="Denef V.J."/>
            <person name="McMahon K.D."/>
            <person name="Konstantinidis K.T."/>
            <person name="Eloe-Fadrosh E.A."/>
            <person name="Kyrpides N.C."/>
            <person name="Woyke T."/>
        </authorList>
    </citation>
    <scope>NUCLEOTIDE SEQUENCE</scope>
    <source>
        <strain evidence="2">GVMAG-S-3300012000-53</strain>
    </source>
</reference>
<evidence type="ECO:0000313" key="2">
    <source>
        <dbReference type="EMBL" id="QHU16935.1"/>
    </source>
</evidence>
<protein>
    <recommendedName>
        <fullName evidence="1">GIY-YIG domain-containing protein</fullName>
    </recommendedName>
</protein>
<dbReference type="AlphaFoldDB" id="A0A6C0KG08"/>
<name>A0A6C0KG08_9ZZZZ</name>
<sequence>MEFNIELRNKIIDDETLRWVEIYKITNKINQKVYIGQAISHRRSNNKYYPKGMMGRFKEHMKESNQKQKYHCNALNNAIQSYGSENFNVELLKLCSIEDANKIETYEIQNHNSLVPNGYNINTSCNSLLPSNELREKISIGNINYHYQKHLAKFENILFDVDESEFDKYITPRNKYNTQIGWNLRINKKVIEFKSTIHSLDETKKRAFEFLKLLKEKSNIGNVAKLTGKSLEPSLPLTSGNACEELV</sequence>
<organism evidence="2">
    <name type="scientific">viral metagenome</name>
    <dbReference type="NCBI Taxonomy" id="1070528"/>
    <lineage>
        <taxon>unclassified sequences</taxon>
        <taxon>metagenomes</taxon>
        <taxon>organismal metagenomes</taxon>
    </lineage>
</organism>
<dbReference type="InterPro" id="IPR045566">
    <property type="entry name" value="SegE-like_GIY-YIG"/>
</dbReference>
<dbReference type="EMBL" id="MN740893">
    <property type="protein sequence ID" value="QHU16935.1"/>
    <property type="molecule type" value="Genomic_DNA"/>
</dbReference>
<evidence type="ECO:0000259" key="1">
    <source>
        <dbReference type="SMART" id="SM00465"/>
    </source>
</evidence>
<dbReference type="Gene3D" id="3.40.1440.10">
    <property type="entry name" value="GIY-YIG endonuclease"/>
    <property type="match status" value="1"/>
</dbReference>
<proteinExistence type="predicted"/>
<dbReference type="Pfam" id="PF19835">
    <property type="entry name" value="SegE_GIY-YIG"/>
    <property type="match status" value="1"/>
</dbReference>
<dbReference type="SUPFAM" id="SSF82771">
    <property type="entry name" value="GIY-YIG endonuclease"/>
    <property type="match status" value="1"/>
</dbReference>
<accession>A0A6C0KG08</accession>
<feature type="domain" description="GIY-YIG" evidence="1">
    <location>
        <begin position="22"/>
        <end position="125"/>
    </location>
</feature>
<dbReference type="InterPro" id="IPR035901">
    <property type="entry name" value="GIY-YIG_endonuc_sf"/>
</dbReference>
<dbReference type="SMART" id="SM00465">
    <property type="entry name" value="GIYc"/>
    <property type="match status" value="1"/>
</dbReference>
<dbReference type="CDD" id="cd10443">
    <property type="entry name" value="GIY-YIG_HE_Tlr8p_PBC-V_like"/>
    <property type="match status" value="1"/>
</dbReference>